<name>A0A484GUW0_SOUCH</name>
<evidence type="ECO:0000313" key="2">
    <source>
        <dbReference type="EMBL" id="TEA39697.1"/>
    </source>
</evidence>
<protein>
    <submittedName>
        <fullName evidence="2">Uncharacterized protein</fullName>
    </submittedName>
</protein>
<feature type="signal peptide" evidence="1">
    <location>
        <begin position="1"/>
        <end position="15"/>
    </location>
</feature>
<keyword evidence="3" id="KW-1185">Reference proteome</keyword>
<reference evidence="2 3" key="1">
    <citation type="journal article" date="2018" name="Genomics">
        <title>Molecular footprints of inshore aquatic adaptation in Indo-Pacific humpback dolphin (Sousa chinensis).</title>
        <authorList>
            <person name="Ming Y."/>
            <person name="Jian J."/>
            <person name="Yu F."/>
            <person name="Yu X."/>
            <person name="Wang J."/>
            <person name="Liu W."/>
        </authorList>
    </citation>
    <scope>NUCLEOTIDE SEQUENCE [LARGE SCALE GENOMIC DNA]</scope>
    <source>
        <strain evidence="2">MY-2018</strain>
        <tissue evidence="2">Skin</tissue>
    </source>
</reference>
<proteinExistence type="predicted"/>
<feature type="non-terminal residue" evidence="2">
    <location>
        <position position="37"/>
    </location>
</feature>
<keyword evidence="1" id="KW-0732">Signal</keyword>
<evidence type="ECO:0000256" key="1">
    <source>
        <dbReference type="SAM" id="SignalP"/>
    </source>
</evidence>
<evidence type="ECO:0000313" key="3">
    <source>
        <dbReference type="Proteomes" id="UP000295264"/>
    </source>
</evidence>
<comment type="caution">
    <text evidence="2">The sequence shown here is derived from an EMBL/GenBank/DDBJ whole genome shotgun (WGS) entry which is preliminary data.</text>
</comment>
<organism evidence="2 3">
    <name type="scientific">Sousa chinensis</name>
    <name type="common">Indo-pacific humpbacked dolphin</name>
    <name type="synonym">Steno chinensis</name>
    <dbReference type="NCBI Taxonomy" id="103600"/>
    <lineage>
        <taxon>Eukaryota</taxon>
        <taxon>Metazoa</taxon>
        <taxon>Chordata</taxon>
        <taxon>Craniata</taxon>
        <taxon>Vertebrata</taxon>
        <taxon>Euteleostomi</taxon>
        <taxon>Mammalia</taxon>
        <taxon>Eutheria</taxon>
        <taxon>Laurasiatheria</taxon>
        <taxon>Artiodactyla</taxon>
        <taxon>Whippomorpha</taxon>
        <taxon>Cetacea</taxon>
        <taxon>Odontoceti</taxon>
        <taxon>Delphinidae</taxon>
        <taxon>Sousa</taxon>
    </lineage>
</organism>
<dbReference type="Proteomes" id="UP000295264">
    <property type="component" value="Unassembled WGS sequence"/>
</dbReference>
<dbReference type="AlphaFoldDB" id="A0A484GUW0"/>
<gene>
    <name evidence="2" type="ORF">DBR06_SOUSAS3410170</name>
</gene>
<sequence length="37" mass="4224">MTNYAASFFTGFLLAQRLLKVFTDIVNEGQVNITRDE</sequence>
<feature type="chain" id="PRO_5019767666" evidence="1">
    <location>
        <begin position="16"/>
        <end position="37"/>
    </location>
</feature>
<accession>A0A484GUW0</accession>
<dbReference type="EMBL" id="QWLN02003861">
    <property type="protein sequence ID" value="TEA39697.1"/>
    <property type="molecule type" value="Genomic_DNA"/>
</dbReference>